<gene>
    <name evidence="1" type="ORF">OJ253_289</name>
</gene>
<dbReference type="EMBL" id="JAPCXC010000004">
    <property type="protein sequence ID" value="KAJ1613022.1"/>
    <property type="molecule type" value="Genomic_DNA"/>
</dbReference>
<proteinExistence type="predicted"/>
<accession>A0A9D5DIW7</accession>
<protein>
    <submittedName>
        <fullName evidence="1">Uncharacterized protein</fullName>
    </submittedName>
</protein>
<sequence>MNINGVDNEGKEEPKYISISSGSKYMGGGYQFLSINNESILLSLTCNYLSLGQYELARSSILQLSLLNLRRVSDILRSIIYYGPPTNWQLSVTVPTSTHFVLACIMEYESFFGKDIIIENNIIRRVEFDLLMVQMITDNFNLHTNFDSMKNFRCFYCSLINIFDINVPELKILPKIVGLPPYLSRFPSFSTNINKVLQNYHFDKVNQEKYFSTKIINEMFGCFASRNYFIQIVKLWTVDFKKMLIFKSSTLEFSSTLKSSLSMVNTSLNWIILKNCILDLIFFRENGEPSMHSLATMISKGISTLQLECLFEKNDLISDFSYENNSSNSYKSEPKEPEYLISVVVAIFCVINLFCRYGLSEEIFSNFLIDQGEILKNCEEICTNCVLESSVLPDINHLFSKNIFKQLNNFEYIYLYFIKFDRVKLFENNTYKDHIGTLVDSYLDQNLMLKLVIMFDSYLFNTVFGINNYFRIFSLPKYSGCKNNVILYPIIGEDVSMKYEFYENPIFWCEYLRYLKLSKNKFEELPIVLMSNLMNQMYTLDSNFFEIVTKIILCFPHLRAVCIFLGINNDPIFNWELLKNLWIPFRLEQSSEHTYIENEALVYFLDEMSRKHAISIFISDELNSNDLFMIKNNSEKNTNLVFKEIALKKSVIQYLFDSFILHKQHKEINWKSLEKFISNLISLPLTIGVDISLLTEERDCIKSYLVQREIFEILDGKGKSNFGVNLQNISLDIGNIQTNCFHNELMYCFLCRTFLYLKKNGSELLSPSKHRFFNITHLIYYLFIWSNRLSSGYGIEILPIINKLFERNVLMIELILFSHPYNIPDNLIFPNNLLIFTWWYRYVISVPSRVFNIGRSLISSKKDSEYIQSMFYIRWVLRKTYGNSPWNLDSLSFESYCIVNHDQNCTRHNFSDILLSTSILTLKLLLIQNYEKSAEIILDNNLSINVKLIALDGFVFNSLFEKVTTLNSTNIKHIYNLIKNISNQQLSVNEHFYAEMSLISILDELFSHVGARYFHCESDIGWLLYIIPKIYLGFIILDFCISLGDSNSNNLSELTEKAKCLIKENSNGLNCTYISIVETTLIRLSIFYQTSITTSLTRYIMEIDTLSQQTSLIKTHLDRIHDRQVLTTALAQSLNHLSGFTQNKSLSEHLINVNQKLEQCLFTNGNNSNYLCSVLYYIKSIISELFSNSDEYTAFPILALTPNEIISYSFFQRKLLIASKQLSKIMKTNLISVIVKTLNCLHSSISMFEVTESDTFDEIEFLYKELFSFRETLTMVFYNILPHKNVQYNYFTWSFVVDKEVDHNKKKEKITLSALRYRIWKYDIHRQLKSKLHDTNLENLSGFHLSNSLEYFNYLFKWLSIIEVFFLSNHNDLSTVIKLFNDRVGLVDYFSLILPYIRIQTIDQVVFQTIKENLKNNETESVMKLTNFKRIVKLNNPFNAYELIFELQRVSDPRFTLSIIEIIHKVVNKNNVTWAKDSKSSSIKEFVEDNVMFILSIQKIFCISFINNFGSDFDLWNKWCILIREWMFTTGVLSLISFLLEINLYEIAKLISQGLLLKVLEFNGDIEFTENSINSIVHGGKFFDEIRSTAHSSNSSLVTYINCTILNIQNCHNFQKYNFKTLNKGSVLITSHNFENIVKLLKSEKEVDEKYRIMDAYIHLNSSLLNINKINAFKTILISLKFVKDLGFDDVQVSWLFSPFLILRLAMITRRARLIDVLERYIDMFLKSEDILLSLIEESLGVLENKHLITEKIMNSSVFGQADVNMCMQLFPMFGREFELDLNARYIQSNSTDIHFTLQILSIVQKKRHVGVFLLKVSEKISNELFNTLRKYILYYSLIRPKFGCKYSQLWLSEEGSLKITPDNIHPFSKFLTARSKSLYTNNQQINTYRNRFINESKIKFNKVQRENTRNVSKLRVLLRNLTVLLTWGKDILRESEFSIASNNLSCLFEIWQRIPEIIFSLNDVVFVKESIVRVLILSDQLNLVRDISRHILEPDDRLLGTGSEPIHSNIFNLVERSITFSRMELCYSKSDCSNFISALDTNWSKNEMIMAIFCNRWGVSREQMVKIESKSFDAVGVIENHILLKPDTINLNILLIVIAYCTWDQIQKLFLWRKNHILEFPITLLKSNVLNQNLFELMFISNVKIRRAATNTLPDILSSCVNLSIGIESDSDFFTISDNQLTVVYILRWSFEFGSSRSRSLSMDKKHGHLEDEQNFEALFFDLVLKKAHYTNQWNTLINAINDAAQFGGPRGTIALKRCKHTVQRYLELNGALEMLYASFLTLPISGEVPHTLIGAIAIHLSLLSHIHFDSKVGYLESAIYHFNSASIILKRRTKLGMSRKGKQTISVNYKKFENTDENSQITHSLINFGKLNNLLIPFIADIPIFKMNISPWGGLSLLSIQRIIKLIDLQSSIVKFLICDGTQTSILSPNYKDRRDTVVKLFLNSEYSLAFRASSALEMPLMEVLVQTTKELIVSYPENNHLSCFLDSMKHWLSDDDSDALITNAVNMWISEKKINLHNISELEKIGITELINKLSNPLGKREAFNVINPIK</sequence>
<name>A0A9D5DIW7_9CRYT</name>
<organism evidence="1">
    <name type="scientific">Cryptosporidium canis</name>
    <dbReference type="NCBI Taxonomy" id="195482"/>
    <lineage>
        <taxon>Eukaryota</taxon>
        <taxon>Sar</taxon>
        <taxon>Alveolata</taxon>
        <taxon>Apicomplexa</taxon>
        <taxon>Conoidasida</taxon>
        <taxon>Coccidia</taxon>
        <taxon>Eucoccidiorida</taxon>
        <taxon>Eimeriorina</taxon>
        <taxon>Cryptosporidiidae</taxon>
        <taxon>Cryptosporidium</taxon>
    </lineage>
</organism>
<dbReference type="OrthoDB" id="341241at2759"/>
<reference evidence="1" key="1">
    <citation type="submission" date="2022-10" db="EMBL/GenBank/DDBJ databases">
        <title>Adaptive evolution leads to modifications in subtelomeric GC content in a zoonotic Cryptosporidium species.</title>
        <authorList>
            <person name="Li J."/>
            <person name="Feng Y."/>
            <person name="Xiao L."/>
        </authorList>
    </citation>
    <scope>NUCLEOTIDE SEQUENCE</scope>
    <source>
        <strain evidence="1">33844</strain>
    </source>
</reference>
<comment type="caution">
    <text evidence="1">The sequence shown here is derived from an EMBL/GenBank/DDBJ whole genome shotgun (WGS) entry which is preliminary data.</text>
</comment>
<dbReference type="PANTHER" id="PTHR35478">
    <property type="entry name" value="ZINC FINGER FYVE DOMAIN PROTEIN"/>
    <property type="match status" value="1"/>
</dbReference>
<dbReference type="PANTHER" id="PTHR35478:SF1">
    <property type="entry name" value="ZINC FINGER FYVE DOMAIN-CONTAINING PROTEIN 26"/>
    <property type="match status" value="1"/>
</dbReference>
<evidence type="ECO:0000313" key="1">
    <source>
        <dbReference type="EMBL" id="KAJ1613022.1"/>
    </source>
</evidence>
<dbReference type="Proteomes" id="UP001067231">
    <property type="component" value="Unassembled WGS sequence"/>
</dbReference>